<evidence type="ECO:0000313" key="3">
    <source>
        <dbReference type="EMBL" id="MCD1655530.1"/>
    </source>
</evidence>
<dbReference type="EMBL" id="JAINWA010000003">
    <property type="protein sequence ID" value="MCD1655530.1"/>
    <property type="molecule type" value="Genomic_DNA"/>
</dbReference>
<dbReference type="AlphaFoldDB" id="A0AAE3EJP3"/>
<name>A0AAE3EJP3_9SPIR</name>
<evidence type="ECO:0000259" key="2">
    <source>
        <dbReference type="Pfam" id="PF00899"/>
    </source>
</evidence>
<dbReference type="InterPro" id="IPR000594">
    <property type="entry name" value="ThiF_NAD_FAD-bd"/>
</dbReference>
<sequence>MPVNPVFQRLALITGEPALDALRSSRAFVFGLGGVGSWCAEGLSRSGIGSLVLVDSDVVCLSNVNRQLEAVVSNEGMPKALELEARIKSIHPFCEVTAVRNIYSRENAHLYDIRPGDYVIDAIDSLTFKLDLIEHAVSAGAVLFSSMGAAAKLDPTRFKVADIWDTQGCPLARLVRQGLRKRSFDGHFPVVFSSENLPRRDEITVAEIPRDEAPSCESSSGSAPAQSEGGETIDWNLSKKIINGSAVHVTATVGMILSGLVVQHAYRRFNP</sequence>
<proteinExistence type="predicted"/>
<feature type="compositionally biased region" description="Polar residues" evidence="1">
    <location>
        <begin position="216"/>
        <end position="225"/>
    </location>
</feature>
<accession>A0AAE3EJP3</accession>
<gene>
    <name evidence="3" type="ORF">K7J14_12590</name>
</gene>
<organism evidence="3 4">
    <name type="scientific">Teretinema zuelzerae</name>
    <dbReference type="NCBI Taxonomy" id="156"/>
    <lineage>
        <taxon>Bacteria</taxon>
        <taxon>Pseudomonadati</taxon>
        <taxon>Spirochaetota</taxon>
        <taxon>Spirochaetia</taxon>
        <taxon>Spirochaetales</taxon>
        <taxon>Treponemataceae</taxon>
        <taxon>Teretinema</taxon>
    </lineage>
</organism>
<comment type="caution">
    <text evidence="3">The sequence shown here is derived from an EMBL/GenBank/DDBJ whole genome shotgun (WGS) entry which is preliminary data.</text>
</comment>
<dbReference type="PANTHER" id="PTHR43267">
    <property type="entry name" value="TRNA THREONYLCARBAMOYLADENOSINE DEHYDRATASE"/>
    <property type="match status" value="1"/>
</dbReference>
<dbReference type="CDD" id="cd00755">
    <property type="entry name" value="YgdL_like"/>
    <property type="match status" value="1"/>
</dbReference>
<dbReference type="Proteomes" id="UP001198163">
    <property type="component" value="Unassembled WGS sequence"/>
</dbReference>
<feature type="region of interest" description="Disordered" evidence="1">
    <location>
        <begin position="208"/>
        <end position="230"/>
    </location>
</feature>
<dbReference type="RefSeq" id="WP_230756853.1">
    <property type="nucleotide sequence ID" value="NZ_JAINWA010000003.1"/>
</dbReference>
<evidence type="ECO:0000313" key="4">
    <source>
        <dbReference type="Proteomes" id="UP001198163"/>
    </source>
</evidence>
<protein>
    <submittedName>
        <fullName evidence="3">tRNA threonylcarbamoyladenosine dehydratase</fullName>
    </submittedName>
</protein>
<reference evidence="3" key="1">
    <citation type="submission" date="2021-08" db="EMBL/GenBank/DDBJ databases">
        <title>Comparative analyses of Brucepasteria parasyntrophica and Teretinema zuelzerae.</title>
        <authorList>
            <person name="Song Y."/>
            <person name="Brune A."/>
        </authorList>
    </citation>
    <scope>NUCLEOTIDE SEQUENCE</scope>
    <source>
        <strain evidence="3">DSM 1903</strain>
    </source>
</reference>
<dbReference type="InterPro" id="IPR035985">
    <property type="entry name" value="Ubiquitin-activating_enz"/>
</dbReference>
<feature type="domain" description="THIF-type NAD/FAD binding fold" evidence="2">
    <location>
        <begin position="12"/>
        <end position="159"/>
    </location>
</feature>
<dbReference type="GO" id="GO:0061503">
    <property type="term" value="F:tRNA threonylcarbamoyladenosine dehydratase"/>
    <property type="evidence" value="ECO:0007669"/>
    <property type="project" value="TreeGrafter"/>
</dbReference>
<dbReference type="InterPro" id="IPR045886">
    <property type="entry name" value="ThiF/MoeB/HesA"/>
</dbReference>
<keyword evidence="4" id="KW-1185">Reference proteome</keyword>
<dbReference type="Gene3D" id="3.40.50.720">
    <property type="entry name" value="NAD(P)-binding Rossmann-like Domain"/>
    <property type="match status" value="1"/>
</dbReference>
<dbReference type="Pfam" id="PF00899">
    <property type="entry name" value="ThiF"/>
    <property type="match status" value="1"/>
</dbReference>
<dbReference type="GO" id="GO:0061504">
    <property type="term" value="P:cyclic threonylcarbamoyladenosine biosynthetic process"/>
    <property type="evidence" value="ECO:0007669"/>
    <property type="project" value="TreeGrafter"/>
</dbReference>
<dbReference type="SUPFAM" id="SSF69572">
    <property type="entry name" value="Activating enzymes of the ubiquitin-like proteins"/>
    <property type="match status" value="1"/>
</dbReference>
<dbReference type="PANTHER" id="PTHR43267:SF1">
    <property type="entry name" value="TRNA THREONYLCARBAMOYLADENOSINE DEHYDRATASE"/>
    <property type="match status" value="1"/>
</dbReference>
<evidence type="ECO:0000256" key="1">
    <source>
        <dbReference type="SAM" id="MobiDB-lite"/>
    </source>
</evidence>
<dbReference type="GO" id="GO:0008641">
    <property type="term" value="F:ubiquitin-like modifier activating enzyme activity"/>
    <property type="evidence" value="ECO:0007669"/>
    <property type="project" value="InterPro"/>
</dbReference>